<reference evidence="1 2" key="1">
    <citation type="submission" date="2018-01" db="EMBL/GenBank/DDBJ databases">
        <title>Arthrobacter sp. nov., from glaciers in China.</title>
        <authorList>
            <person name="Liu Q."/>
            <person name="Xin Y.-H."/>
        </authorList>
    </citation>
    <scope>NUCLEOTIDE SEQUENCE [LARGE SCALE GENOMIC DNA]</scope>
    <source>
        <strain evidence="1 2">HLT2-12-2</strain>
    </source>
</reference>
<dbReference type="EMBL" id="PPXC01000028">
    <property type="protein sequence ID" value="POH71607.1"/>
    <property type="molecule type" value="Genomic_DNA"/>
</dbReference>
<dbReference type="AlphaFoldDB" id="A0A2S3ZRW1"/>
<dbReference type="RefSeq" id="WP_103467615.1">
    <property type="nucleotide sequence ID" value="NZ_PPXC01000028.1"/>
</dbReference>
<sequence>MTVDWSGYPIFPTLFAKRVEARENFKHELAIKEERKLALAQLTAQNGIVLEDSYECYLMLNAWFRENACPEPGDDENLMVEWICFARDLNLFMCDALVDRYPWLEWTLYTTSKKSENYQRGVLKGFKNDPRKHVCFAPVFIGWGYVYLKKPKASATAFVRQFVYGEDIPIEPREDTLNHLLGSDWKSQL</sequence>
<organism evidence="1 2">
    <name type="scientific">Arthrobacter glacialis</name>
    <dbReference type="NCBI Taxonomy" id="1664"/>
    <lineage>
        <taxon>Bacteria</taxon>
        <taxon>Bacillati</taxon>
        <taxon>Actinomycetota</taxon>
        <taxon>Actinomycetes</taxon>
        <taxon>Micrococcales</taxon>
        <taxon>Micrococcaceae</taxon>
        <taxon>Arthrobacter</taxon>
    </lineage>
</organism>
<keyword evidence="2" id="KW-1185">Reference proteome</keyword>
<dbReference type="Proteomes" id="UP000237061">
    <property type="component" value="Unassembled WGS sequence"/>
</dbReference>
<evidence type="ECO:0000313" key="1">
    <source>
        <dbReference type="EMBL" id="POH71607.1"/>
    </source>
</evidence>
<gene>
    <name evidence="1" type="ORF">CVS27_20040</name>
</gene>
<name>A0A2S3ZRW1_ARTGL</name>
<evidence type="ECO:0000313" key="2">
    <source>
        <dbReference type="Proteomes" id="UP000237061"/>
    </source>
</evidence>
<comment type="caution">
    <text evidence="1">The sequence shown here is derived from an EMBL/GenBank/DDBJ whole genome shotgun (WGS) entry which is preliminary data.</text>
</comment>
<accession>A0A2S3ZRW1</accession>
<protein>
    <submittedName>
        <fullName evidence="1">Uncharacterized protein</fullName>
    </submittedName>
</protein>
<proteinExistence type="predicted"/>